<dbReference type="SUPFAM" id="SSF161084">
    <property type="entry name" value="MAPEG domain-like"/>
    <property type="match status" value="1"/>
</dbReference>
<name>A0ABX2JHS8_9SPHN</name>
<evidence type="ECO:0000256" key="2">
    <source>
        <dbReference type="ARBA" id="ARBA00022692"/>
    </source>
</evidence>
<organism evidence="6 7">
    <name type="scientific">Sphingomonas hominis</name>
    <dbReference type="NCBI Taxonomy" id="2741495"/>
    <lineage>
        <taxon>Bacteria</taxon>
        <taxon>Pseudomonadati</taxon>
        <taxon>Pseudomonadota</taxon>
        <taxon>Alphaproteobacteria</taxon>
        <taxon>Sphingomonadales</taxon>
        <taxon>Sphingomonadaceae</taxon>
        <taxon>Sphingomonas</taxon>
    </lineage>
</organism>
<evidence type="ECO:0000256" key="5">
    <source>
        <dbReference type="SAM" id="Phobius"/>
    </source>
</evidence>
<comment type="subcellular location">
    <subcellularLocation>
        <location evidence="1">Membrane</location>
    </subcellularLocation>
</comment>
<dbReference type="InterPro" id="IPR023352">
    <property type="entry name" value="MAPEG-like_dom_sf"/>
</dbReference>
<keyword evidence="4 5" id="KW-0472">Membrane</keyword>
<feature type="transmembrane region" description="Helical" evidence="5">
    <location>
        <begin position="117"/>
        <end position="136"/>
    </location>
</feature>
<evidence type="ECO:0000256" key="3">
    <source>
        <dbReference type="ARBA" id="ARBA00022989"/>
    </source>
</evidence>
<evidence type="ECO:0000313" key="6">
    <source>
        <dbReference type="EMBL" id="NTS65010.1"/>
    </source>
</evidence>
<accession>A0ABX2JHS8</accession>
<dbReference type="Gene3D" id="1.20.120.550">
    <property type="entry name" value="Membrane associated eicosanoid/glutathione metabolism-like domain"/>
    <property type="match status" value="1"/>
</dbReference>
<evidence type="ECO:0000256" key="1">
    <source>
        <dbReference type="ARBA" id="ARBA00004370"/>
    </source>
</evidence>
<evidence type="ECO:0000313" key="7">
    <source>
        <dbReference type="Proteomes" id="UP000621447"/>
    </source>
</evidence>
<keyword evidence="3 5" id="KW-1133">Transmembrane helix</keyword>
<sequence>MMILGLLWPTFALVALVFVVWGTLFAQRMAHMRRRKPSLDDFASGEAARRYFQPVEMPANNLANLFELPVLYFALVPLLIVTGQAHLPQVVLAWLFVSLRAAHSDVHIVLKKVPLRFVLYLGSSAVLMAMWIGFFVDAVGMAGPLAQP</sequence>
<dbReference type="InterPro" id="IPR001129">
    <property type="entry name" value="Membr-assoc_MAPEG"/>
</dbReference>
<reference evidence="6 7" key="1">
    <citation type="submission" date="2020-06" db="EMBL/GenBank/DDBJ databases">
        <title>Sphingomonas hominis sp. nov., a member of the Sphingomonas, isolated from the hair of a 22-year-old girl.</title>
        <authorList>
            <person name="Zhang D.-F."/>
            <person name="Cui X.-W."/>
        </authorList>
    </citation>
    <scope>NUCLEOTIDE SEQUENCE [LARGE SCALE GENOMIC DNA]</scope>
    <source>
        <strain evidence="6 7">HHU CXW</strain>
    </source>
</reference>
<dbReference type="RefSeq" id="WP_174193511.1">
    <property type="nucleotide sequence ID" value="NZ_JABULH010000002.1"/>
</dbReference>
<comment type="caution">
    <text evidence="6">The sequence shown here is derived from an EMBL/GenBank/DDBJ whole genome shotgun (WGS) entry which is preliminary data.</text>
</comment>
<dbReference type="Pfam" id="PF01124">
    <property type="entry name" value="MAPEG"/>
    <property type="match status" value="1"/>
</dbReference>
<dbReference type="Proteomes" id="UP000621447">
    <property type="component" value="Unassembled WGS sequence"/>
</dbReference>
<evidence type="ECO:0000256" key="4">
    <source>
        <dbReference type="ARBA" id="ARBA00023136"/>
    </source>
</evidence>
<gene>
    <name evidence="6" type="ORF">HRV97_07525</name>
</gene>
<feature type="transmembrane region" description="Helical" evidence="5">
    <location>
        <begin position="70"/>
        <end position="97"/>
    </location>
</feature>
<keyword evidence="2 5" id="KW-0812">Transmembrane</keyword>
<proteinExistence type="predicted"/>
<protein>
    <submittedName>
        <fullName evidence="6">MAPEG family protein</fullName>
    </submittedName>
</protein>
<dbReference type="EMBL" id="JABULH010000002">
    <property type="protein sequence ID" value="NTS65010.1"/>
    <property type="molecule type" value="Genomic_DNA"/>
</dbReference>
<keyword evidence="7" id="KW-1185">Reference proteome</keyword>